<feature type="transmembrane region" description="Helical" evidence="1">
    <location>
        <begin position="96"/>
        <end position="121"/>
    </location>
</feature>
<keyword evidence="1" id="KW-0812">Transmembrane</keyword>
<organism evidence="3 4">
    <name type="scientific">Pseudomonas capsici</name>
    <dbReference type="NCBI Taxonomy" id="2810614"/>
    <lineage>
        <taxon>Bacteria</taxon>
        <taxon>Pseudomonadati</taxon>
        <taxon>Pseudomonadota</taxon>
        <taxon>Gammaproteobacteria</taxon>
        <taxon>Pseudomonadales</taxon>
        <taxon>Pseudomonadaceae</taxon>
        <taxon>Pseudomonas</taxon>
    </lineage>
</organism>
<keyword evidence="1" id="KW-0472">Membrane</keyword>
<gene>
    <name evidence="3" type="ORF">OH718_15435</name>
</gene>
<evidence type="ECO:0000313" key="3">
    <source>
        <dbReference type="EMBL" id="MCV4377991.1"/>
    </source>
</evidence>
<reference evidence="3 4" key="1">
    <citation type="submission" date="2022-10" db="EMBL/GenBank/DDBJ databases">
        <title>Characterization of Pseudomonas capsici strains from pepper and tomato in Georgia.</title>
        <authorList>
            <person name="Zhao M."/>
            <person name="Dutta B."/>
        </authorList>
    </citation>
    <scope>NUCLEOTIDE SEQUENCE [LARGE SCALE GENOMIC DNA]</scope>
    <source>
        <strain evidence="3 4">Pc20-5</strain>
    </source>
</reference>
<feature type="domain" description="DUF6708" evidence="2">
    <location>
        <begin position="160"/>
        <end position="261"/>
    </location>
</feature>
<proteinExistence type="predicted"/>
<dbReference type="Pfam" id="PF20455">
    <property type="entry name" value="DUF6708"/>
    <property type="match status" value="1"/>
</dbReference>
<keyword evidence="4" id="KW-1185">Reference proteome</keyword>
<dbReference type="EMBL" id="JAOXML010000012">
    <property type="protein sequence ID" value="MCV4377991.1"/>
    <property type="molecule type" value="Genomic_DNA"/>
</dbReference>
<dbReference type="RefSeq" id="WP_263943279.1">
    <property type="nucleotide sequence ID" value="NZ_JAOXMH010000021.1"/>
</dbReference>
<protein>
    <recommendedName>
        <fullName evidence="2">DUF6708 domain-containing protein</fullName>
    </recommendedName>
</protein>
<accession>A0ABT3BZ60</accession>
<name>A0ABT3BZ60_9PSED</name>
<evidence type="ECO:0000259" key="2">
    <source>
        <dbReference type="Pfam" id="PF20455"/>
    </source>
</evidence>
<evidence type="ECO:0000313" key="4">
    <source>
        <dbReference type="Proteomes" id="UP001207294"/>
    </source>
</evidence>
<comment type="caution">
    <text evidence="3">The sequence shown here is derived from an EMBL/GenBank/DDBJ whole genome shotgun (WGS) entry which is preliminary data.</text>
</comment>
<keyword evidence="1" id="KW-1133">Transmembrane helix</keyword>
<dbReference type="Proteomes" id="UP001207294">
    <property type="component" value="Unassembled WGS sequence"/>
</dbReference>
<sequence length="409" mass="46858">MQVAIQPLTKKNWRLSMFKDLFNRKNITTDAAPEIRNQRPRAGEIRAQGLNEILFLSPLPVYTGQAQGSSRNFSEMNDTFLELGGNNWGMVEQGKILAAVIWLVLLFAFAIPSLVVLLGTISYPENFSDPWHVLLMFLKVTTSLSLLALLPIGAYLYGMFSDVIFSRKKYPVRFNRQRREVCYVDDKTHRVLIVPWEGVVAWVANTQGVTSYAATRQYTFGMGLEDDEQDKVQFILLSQPSDAHALGMWTSIRNYMEDGQLVDAPNPMHAALGLVPSGDRLKPYEGLHTFEIEREDARWMCNMNDEGASLSDEEREHYGYPKRTPWPLRRWYMWRVLSFWKMPYMLAEWSHRAGRPVLPEEVQAWSQPLPPEQWVKPSPELVKANQTVQNAMDKKGVTFVEACKAAALH</sequence>
<dbReference type="InterPro" id="IPR046554">
    <property type="entry name" value="DUF6708"/>
</dbReference>
<evidence type="ECO:0000256" key="1">
    <source>
        <dbReference type="SAM" id="Phobius"/>
    </source>
</evidence>
<feature type="transmembrane region" description="Helical" evidence="1">
    <location>
        <begin position="133"/>
        <end position="158"/>
    </location>
</feature>